<keyword evidence="2" id="KW-1185">Reference proteome</keyword>
<reference evidence="2" key="1">
    <citation type="submission" date="2016-10" db="EMBL/GenBank/DDBJ databases">
        <authorList>
            <person name="Varghese N."/>
            <person name="Submissions S."/>
        </authorList>
    </citation>
    <scope>NUCLEOTIDE SEQUENCE [LARGE SCALE GENOMIC DNA]</scope>
    <source>
        <strain evidence="2">CGMCC 1.6963</strain>
    </source>
</reference>
<accession>A0A1H9X1K6</accession>
<evidence type="ECO:0000313" key="1">
    <source>
        <dbReference type="EMBL" id="SES39757.1"/>
    </source>
</evidence>
<sequence length="68" mass="6905">MTISPVALITVHRAAQATITSALPHAPVVAEPQPRAARPRLVGTRGVLAAALRRAADGVAPPVCSPAH</sequence>
<dbReference type="EMBL" id="FOHB01000006">
    <property type="protein sequence ID" value="SES39757.1"/>
    <property type="molecule type" value="Genomic_DNA"/>
</dbReference>
<evidence type="ECO:0000313" key="2">
    <source>
        <dbReference type="Proteomes" id="UP000199019"/>
    </source>
</evidence>
<proteinExistence type="predicted"/>
<protein>
    <submittedName>
        <fullName evidence="1">Uncharacterized protein</fullName>
    </submittedName>
</protein>
<dbReference type="AlphaFoldDB" id="A0A1H9X1K6"/>
<name>A0A1H9X1K6_9MICO</name>
<organism evidence="1 2">
    <name type="scientific">Pedococcus cremeus</name>
    <dbReference type="NCBI Taxonomy" id="587636"/>
    <lineage>
        <taxon>Bacteria</taxon>
        <taxon>Bacillati</taxon>
        <taxon>Actinomycetota</taxon>
        <taxon>Actinomycetes</taxon>
        <taxon>Micrococcales</taxon>
        <taxon>Intrasporangiaceae</taxon>
        <taxon>Pedococcus</taxon>
    </lineage>
</organism>
<dbReference type="STRING" id="587636.SAMN05216199_3307"/>
<dbReference type="RefSeq" id="WP_091760540.1">
    <property type="nucleotide sequence ID" value="NZ_FOHB01000006.1"/>
</dbReference>
<dbReference type="Proteomes" id="UP000199019">
    <property type="component" value="Unassembled WGS sequence"/>
</dbReference>
<gene>
    <name evidence="1" type="ORF">SAMN05216199_3307</name>
</gene>